<dbReference type="OrthoDB" id="3365698at2759"/>
<dbReference type="SUPFAM" id="SSF81383">
    <property type="entry name" value="F-box domain"/>
    <property type="match status" value="1"/>
</dbReference>
<dbReference type="Proteomes" id="UP000284842">
    <property type="component" value="Unassembled WGS sequence"/>
</dbReference>
<dbReference type="Gene3D" id="3.80.10.10">
    <property type="entry name" value="Ribonuclease Inhibitor"/>
    <property type="match status" value="1"/>
</dbReference>
<accession>A0A409VH62</accession>
<gene>
    <name evidence="1" type="ORF">CVT24_011822</name>
</gene>
<dbReference type="InParanoid" id="A0A409VH62"/>
<dbReference type="InterPro" id="IPR036047">
    <property type="entry name" value="F-box-like_dom_sf"/>
</dbReference>
<comment type="caution">
    <text evidence="1">The sequence shown here is derived from an EMBL/GenBank/DDBJ whole genome shotgun (WGS) entry which is preliminary data.</text>
</comment>
<name>A0A409VH62_9AGAR</name>
<proteinExistence type="predicted"/>
<evidence type="ECO:0000313" key="1">
    <source>
        <dbReference type="EMBL" id="PPQ65612.1"/>
    </source>
</evidence>
<organism evidence="1 2">
    <name type="scientific">Panaeolus cyanescens</name>
    <dbReference type="NCBI Taxonomy" id="181874"/>
    <lineage>
        <taxon>Eukaryota</taxon>
        <taxon>Fungi</taxon>
        <taxon>Dikarya</taxon>
        <taxon>Basidiomycota</taxon>
        <taxon>Agaricomycotina</taxon>
        <taxon>Agaricomycetes</taxon>
        <taxon>Agaricomycetidae</taxon>
        <taxon>Agaricales</taxon>
        <taxon>Agaricineae</taxon>
        <taxon>Galeropsidaceae</taxon>
        <taxon>Panaeolus</taxon>
    </lineage>
</organism>
<dbReference type="STRING" id="181874.A0A409VH62"/>
<dbReference type="AlphaFoldDB" id="A0A409VH62"/>
<keyword evidence="2" id="KW-1185">Reference proteome</keyword>
<reference evidence="1 2" key="1">
    <citation type="journal article" date="2018" name="Evol. Lett.">
        <title>Horizontal gene cluster transfer increased hallucinogenic mushroom diversity.</title>
        <authorList>
            <person name="Reynolds H.T."/>
            <person name="Vijayakumar V."/>
            <person name="Gluck-Thaler E."/>
            <person name="Korotkin H.B."/>
            <person name="Matheny P.B."/>
            <person name="Slot J.C."/>
        </authorList>
    </citation>
    <scope>NUCLEOTIDE SEQUENCE [LARGE SCALE GENOMIC DNA]</scope>
    <source>
        <strain evidence="1 2">2629</strain>
    </source>
</reference>
<sequence length="477" mass="53970">MGARDKLLQTTLFDIHHAPEKGNNDLPSEDALKTAKVSLASHSADLCDVERTIKVLSIAVKALQGRACDLNEKITTCHQILSPIRRLPDDVFGEIFQHFAQIHGKDARSASFAPLVLSAVCRKWRIIASSIPQVWKVLNIHCIRYDHEGGYNLGPLTTEGVMTWLSRSTDHPFSLRISYERHSHPYLYAPDFTSIDEFRNGFKTLARLLAQHVHRWMSLSFLVPNLLVEDLIREVILQSNEKETAHAFSVLRKFQMHCTEFGSLDNVDQAYMPILSAPTLRNLALYGLESHLANVGWETLTRLSLHMCIHRHTVLNILRHCKVLEACAVHIVYIPAELPPPNIGSLYESHLTVDDPREVTLPNLTTLCIQGEIDDEANICGRLRAPALQHFLFYPTYRNQMVDYSTGWHLHFRYTSHPPLPPIKEIDVPRSASSPMCMFLSRCSALETLTINPAYLIGTDIIDMFQSCSAITKLVID</sequence>
<dbReference type="EMBL" id="NHTK01006062">
    <property type="protein sequence ID" value="PPQ65612.1"/>
    <property type="molecule type" value="Genomic_DNA"/>
</dbReference>
<evidence type="ECO:0000313" key="2">
    <source>
        <dbReference type="Proteomes" id="UP000284842"/>
    </source>
</evidence>
<protein>
    <submittedName>
        <fullName evidence="1">Uncharacterized protein</fullName>
    </submittedName>
</protein>
<dbReference type="InterPro" id="IPR032675">
    <property type="entry name" value="LRR_dom_sf"/>
</dbReference>